<evidence type="ECO:0000259" key="1">
    <source>
        <dbReference type="Pfam" id="PF00135"/>
    </source>
</evidence>
<dbReference type="STRING" id="2903.R1DU72"/>
<evidence type="ECO:0000313" key="3">
    <source>
        <dbReference type="Proteomes" id="UP000013827"/>
    </source>
</evidence>
<accession>A0A0D3ISU1</accession>
<dbReference type="ESTHER" id="emihu-r1db92">
    <property type="family name" value="Carb_B_Root"/>
</dbReference>
<dbReference type="PANTHER" id="PTHR11559">
    <property type="entry name" value="CARBOXYLESTERASE"/>
    <property type="match status" value="1"/>
</dbReference>
<dbReference type="HOGENOM" id="CLU_432424_0_0_1"/>
<dbReference type="Proteomes" id="UP000013827">
    <property type="component" value="Unassembled WGS sequence"/>
</dbReference>
<dbReference type="GeneID" id="17260528"/>
<dbReference type="eggNOG" id="KOG4389">
    <property type="taxonomic scope" value="Eukaryota"/>
</dbReference>
<dbReference type="SUPFAM" id="SSF53474">
    <property type="entry name" value="alpha/beta-Hydrolases"/>
    <property type="match status" value="1"/>
</dbReference>
<dbReference type="EnsemblProtists" id="EOD14326">
    <property type="protein sequence ID" value="EOD14326"/>
    <property type="gene ID" value="EMIHUDRAFT_211721"/>
</dbReference>
<dbReference type="AlphaFoldDB" id="A0A0D3ISU1"/>
<feature type="domain" description="Carboxylesterase type B" evidence="1">
    <location>
        <begin position="69"/>
        <end position="319"/>
    </location>
</feature>
<dbReference type="InterPro" id="IPR029058">
    <property type="entry name" value="AB_hydrolase_fold"/>
</dbReference>
<reference evidence="3" key="1">
    <citation type="journal article" date="2013" name="Nature">
        <title>Pan genome of the phytoplankton Emiliania underpins its global distribution.</title>
        <authorList>
            <person name="Read B.A."/>
            <person name="Kegel J."/>
            <person name="Klute M.J."/>
            <person name="Kuo A."/>
            <person name="Lefebvre S.C."/>
            <person name="Maumus F."/>
            <person name="Mayer C."/>
            <person name="Miller J."/>
            <person name="Monier A."/>
            <person name="Salamov A."/>
            <person name="Young J."/>
            <person name="Aguilar M."/>
            <person name="Claverie J.M."/>
            <person name="Frickenhaus S."/>
            <person name="Gonzalez K."/>
            <person name="Herman E.K."/>
            <person name="Lin Y.C."/>
            <person name="Napier J."/>
            <person name="Ogata H."/>
            <person name="Sarno A.F."/>
            <person name="Shmutz J."/>
            <person name="Schroeder D."/>
            <person name="de Vargas C."/>
            <person name="Verret F."/>
            <person name="von Dassow P."/>
            <person name="Valentin K."/>
            <person name="Van de Peer Y."/>
            <person name="Wheeler G."/>
            <person name="Dacks J.B."/>
            <person name="Delwiche C.F."/>
            <person name="Dyhrman S.T."/>
            <person name="Glockner G."/>
            <person name="John U."/>
            <person name="Richards T."/>
            <person name="Worden A.Z."/>
            <person name="Zhang X."/>
            <person name="Grigoriev I.V."/>
            <person name="Allen A.E."/>
            <person name="Bidle K."/>
            <person name="Borodovsky M."/>
            <person name="Bowler C."/>
            <person name="Brownlee C."/>
            <person name="Cock J.M."/>
            <person name="Elias M."/>
            <person name="Gladyshev V.N."/>
            <person name="Groth M."/>
            <person name="Guda C."/>
            <person name="Hadaegh A."/>
            <person name="Iglesias-Rodriguez M.D."/>
            <person name="Jenkins J."/>
            <person name="Jones B.M."/>
            <person name="Lawson T."/>
            <person name="Leese F."/>
            <person name="Lindquist E."/>
            <person name="Lobanov A."/>
            <person name="Lomsadze A."/>
            <person name="Malik S.B."/>
            <person name="Marsh M.E."/>
            <person name="Mackinder L."/>
            <person name="Mock T."/>
            <person name="Mueller-Roeber B."/>
            <person name="Pagarete A."/>
            <person name="Parker M."/>
            <person name="Probert I."/>
            <person name="Quesneville H."/>
            <person name="Raines C."/>
            <person name="Rensing S.A."/>
            <person name="Riano-Pachon D.M."/>
            <person name="Richier S."/>
            <person name="Rokitta S."/>
            <person name="Shiraiwa Y."/>
            <person name="Soanes D.M."/>
            <person name="van der Giezen M."/>
            <person name="Wahlund T.M."/>
            <person name="Williams B."/>
            <person name="Wilson W."/>
            <person name="Wolfe G."/>
            <person name="Wurch L.L."/>
        </authorList>
    </citation>
    <scope>NUCLEOTIDE SEQUENCE</scope>
</reference>
<dbReference type="PaxDb" id="2903-EOD14326"/>
<sequence>MISFDQPFCHCSSASGITRTGIVARMLCLVSLLACVMYLPERSVAVESVAVGAAIKAYVTGGVAVGRVQAGSVAAFRGIPYGNAERFLPPTPAASWVGELDASADGPACPGKSPPYDRHMSEQCLSLNVFTPVAALGNASAQLAVLVYLYGGSLNTGSVASYGPIENLVSGSEGRAMLVVMNYRLGALGFAALKELSDADPRGTSGNLGLLDQQLAMRWVAANAAAFGGDPRKATLLGQSSGGTSIFAHLAAPASRGLFHAAISISASPNLTISYEEKLRQDEEHWFKHTPCAREARGAATLACLRAASVESLQAALEPRYDYFDFNHSFAASAAKAGYDVPVLLQNLEGELNWQPDPTLESIRTRAEAAARIEGMLAAGLGAEAARRLYAMYAGVGGDNDTLAAAPAYALNADTGCTCGQLALAFAASEARRSEGTAPVYISLVRARPYHPFGPLSESCTRPAIYAFHLWDFFAAVSVGAPTAAERANWYDARFDEAWVEGSKCGPYRPAPTDVKLGRALLEQWLSFAEHAGFPDGVGWRAVDDALGWPRHYTHGVIDDAGLTSSVVDLKSDACTAWREAGYDSLQLMRKYRLSNESKAEIILCSCQPDASLPRFGYVRDERVLSHLPRTRMCEDRLWVDLLPVSMQATLPPQQSDAFLARLRRQGLA</sequence>
<dbReference type="RefSeq" id="XP_005766755.1">
    <property type="nucleotide sequence ID" value="XM_005766698.1"/>
</dbReference>
<reference evidence="2" key="2">
    <citation type="submission" date="2024-10" db="UniProtKB">
        <authorList>
            <consortium name="EnsemblProtists"/>
        </authorList>
    </citation>
    <scope>IDENTIFICATION</scope>
</reference>
<keyword evidence="3" id="KW-1185">Reference proteome</keyword>
<evidence type="ECO:0000313" key="2">
    <source>
        <dbReference type="EnsemblProtists" id="EOD14326"/>
    </source>
</evidence>
<dbReference type="KEGG" id="ehx:EMIHUDRAFT_211721"/>
<dbReference type="Pfam" id="PF00135">
    <property type="entry name" value="COesterase"/>
    <property type="match status" value="1"/>
</dbReference>
<dbReference type="Gene3D" id="3.40.50.1820">
    <property type="entry name" value="alpha/beta hydrolase"/>
    <property type="match status" value="1"/>
</dbReference>
<protein>
    <recommendedName>
        <fullName evidence="1">Carboxylesterase type B domain-containing protein</fullName>
    </recommendedName>
</protein>
<name>A0A0D3ISU1_EMIH1</name>
<dbReference type="InterPro" id="IPR002018">
    <property type="entry name" value="CarbesteraseB"/>
</dbReference>
<dbReference type="InterPro" id="IPR050309">
    <property type="entry name" value="Type-B_Carboxylest/Lipase"/>
</dbReference>
<organism evidence="2 3">
    <name type="scientific">Emiliania huxleyi (strain CCMP1516)</name>
    <dbReference type="NCBI Taxonomy" id="280463"/>
    <lineage>
        <taxon>Eukaryota</taxon>
        <taxon>Haptista</taxon>
        <taxon>Haptophyta</taxon>
        <taxon>Prymnesiophyceae</taxon>
        <taxon>Isochrysidales</taxon>
        <taxon>Noelaerhabdaceae</taxon>
        <taxon>Emiliania</taxon>
    </lineage>
</organism>
<proteinExistence type="predicted"/>